<dbReference type="EMBL" id="JACQRX010000041">
    <property type="protein sequence ID" value="MBI4250997.1"/>
    <property type="molecule type" value="Genomic_DNA"/>
</dbReference>
<proteinExistence type="predicted"/>
<protein>
    <submittedName>
        <fullName evidence="1">Uncharacterized protein</fullName>
    </submittedName>
</protein>
<gene>
    <name evidence="1" type="ORF">HY618_00925</name>
</gene>
<dbReference type="Proteomes" id="UP000752292">
    <property type="component" value="Unassembled WGS sequence"/>
</dbReference>
<sequence>MSTRQSLDVPGTYDMQAHIEPTAAADASKTHVVFLAPAAVKLEKVKVIPGAAVTGANTNTKHLNLINRGTNGAGAAEIANRDLVLGTDIGVAGVDLYAPASPLELAQGAQIGLQIEQIGTGQALPPLAVVVEFSPN</sequence>
<comment type="caution">
    <text evidence="1">The sequence shown here is derived from an EMBL/GenBank/DDBJ whole genome shotgun (WGS) entry which is preliminary data.</text>
</comment>
<dbReference type="AlphaFoldDB" id="A0A932ZVJ3"/>
<reference evidence="1" key="1">
    <citation type="submission" date="2020-07" db="EMBL/GenBank/DDBJ databases">
        <title>Huge and variable diversity of episymbiotic CPR bacteria and DPANN archaea in groundwater ecosystems.</title>
        <authorList>
            <person name="He C.Y."/>
            <person name="Keren R."/>
            <person name="Whittaker M."/>
            <person name="Farag I.F."/>
            <person name="Doudna J."/>
            <person name="Cate J.H.D."/>
            <person name="Banfield J.F."/>
        </authorList>
    </citation>
    <scope>NUCLEOTIDE SEQUENCE</scope>
    <source>
        <strain evidence="1">NC_groundwater_1370_Ag_S-0.2um_69_93</strain>
    </source>
</reference>
<name>A0A932ZVJ3_UNCTE</name>
<accession>A0A932ZVJ3</accession>
<evidence type="ECO:0000313" key="2">
    <source>
        <dbReference type="Proteomes" id="UP000752292"/>
    </source>
</evidence>
<organism evidence="1 2">
    <name type="scientific">Tectimicrobiota bacterium</name>
    <dbReference type="NCBI Taxonomy" id="2528274"/>
    <lineage>
        <taxon>Bacteria</taxon>
        <taxon>Pseudomonadati</taxon>
        <taxon>Nitrospinota/Tectimicrobiota group</taxon>
        <taxon>Candidatus Tectimicrobiota</taxon>
    </lineage>
</organism>
<evidence type="ECO:0000313" key="1">
    <source>
        <dbReference type="EMBL" id="MBI4250997.1"/>
    </source>
</evidence>